<dbReference type="EMBL" id="QXFL01000002">
    <property type="protein sequence ID" value="RIV87967.1"/>
    <property type="molecule type" value="Genomic_DNA"/>
</dbReference>
<evidence type="ECO:0000256" key="1">
    <source>
        <dbReference type="ARBA" id="ARBA00006484"/>
    </source>
</evidence>
<evidence type="ECO:0000313" key="4">
    <source>
        <dbReference type="Proteomes" id="UP000286576"/>
    </source>
</evidence>
<dbReference type="PRINTS" id="PR00081">
    <property type="entry name" value="GDHRDH"/>
</dbReference>
<dbReference type="CDD" id="cd05233">
    <property type="entry name" value="SDR_c"/>
    <property type="match status" value="1"/>
</dbReference>
<comment type="similarity">
    <text evidence="1">Belongs to the short-chain dehydrogenases/reductases (SDR) family.</text>
</comment>
<dbReference type="AlphaFoldDB" id="A0A418NUY1"/>
<dbReference type="RefSeq" id="WP_119585902.1">
    <property type="nucleotide sequence ID" value="NZ_CAWODQ010000012.1"/>
</dbReference>
<proteinExistence type="inferred from homology"/>
<accession>A0A418NUY1</accession>
<dbReference type="OrthoDB" id="5457012at2"/>
<protein>
    <submittedName>
        <fullName evidence="3">SDR family oxidoreductase</fullName>
    </submittedName>
</protein>
<dbReference type="InterPro" id="IPR036291">
    <property type="entry name" value="NAD(P)-bd_dom_sf"/>
</dbReference>
<keyword evidence="4" id="KW-1185">Reference proteome</keyword>
<name>A0A418NUY1_9SPHN</name>
<reference evidence="3 4" key="1">
    <citation type="submission" date="2018-08" db="EMBL/GenBank/DDBJ databases">
        <title>Erythrobacter zhengii sp.nov., a bacterium isolated from deep-sea sediment.</title>
        <authorList>
            <person name="Fang C."/>
            <person name="Wu Y.-H."/>
            <person name="Sun C."/>
            <person name="Wang H."/>
            <person name="Cheng H."/>
            <person name="Meng F.-X."/>
            <person name="Wang C.-S."/>
            <person name="Xu X.-W."/>
        </authorList>
    </citation>
    <scope>NUCLEOTIDE SEQUENCE [LARGE SCALE GENOMIC DNA]</scope>
    <source>
        <strain evidence="3 4">V18</strain>
    </source>
</reference>
<dbReference type="PROSITE" id="PS00061">
    <property type="entry name" value="ADH_SHORT"/>
    <property type="match status" value="1"/>
</dbReference>
<dbReference type="PANTHER" id="PTHR24321:SF8">
    <property type="entry name" value="ESTRADIOL 17-BETA-DEHYDROGENASE 8-RELATED"/>
    <property type="match status" value="1"/>
</dbReference>
<sequence length="252" mass="25833">MSTTPTKSAIVTGGGSGIGASVALDLSQSGYRITIADLDDAGANKIIAQINNEGGVAQFIRTDVSQESDVIALVEAAVSSYGKLDAACNAAGIPQRGKVLHELSADEWDRCLDINLRGLFLCNKYQLIAMVEAGGGSIVNVASTCSMVAVQNAAEYCASKAGVLGLVRGIALDYATKGIRINAVLPGGTKTPMLTSAVETDPTLEAALVAVHPMNRFCEPGEVGSAIKWLLSDEASFVTGASLAVDGGMLAI</sequence>
<dbReference type="InterPro" id="IPR002347">
    <property type="entry name" value="SDR_fam"/>
</dbReference>
<organism evidence="3 4">
    <name type="scientific">Aurantiacibacter zhengii</name>
    <dbReference type="NCBI Taxonomy" id="2307003"/>
    <lineage>
        <taxon>Bacteria</taxon>
        <taxon>Pseudomonadati</taxon>
        <taxon>Pseudomonadota</taxon>
        <taxon>Alphaproteobacteria</taxon>
        <taxon>Sphingomonadales</taxon>
        <taxon>Erythrobacteraceae</taxon>
        <taxon>Aurantiacibacter</taxon>
    </lineage>
</organism>
<dbReference type="InterPro" id="IPR020904">
    <property type="entry name" value="Sc_DH/Rdtase_CS"/>
</dbReference>
<gene>
    <name evidence="3" type="ORF">D2V07_06590</name>
</gene>
<dbReference type="PRINTS" id="PR00080">
    <property type="entry name" value="SDRFAMILY"/>
</dbReference>
<dbReference type="Gene3D" id="3.40.50.720">
    <property type="entry name" value="NAD(P)-binding Rossmann-like Domain"/>
    <property type="match status" value="1"/>
</dbReference>
<dbReference type="SUPFAM" id="SSF51735">
    <property type="entry name" value="NAD(P)-binding Rossmann-fold domains"/>
    <property type="match status" value="1"/>
</dbReference>
<dbReference type="GO" id="GO:0016491">
    <property type="term" value="F:oxidoreductase activity"/>
    <property type="evidence" value="ECO:0007669"/>
    <property type="project" value="UniProtKB-KW"/>
</dbReference>
<dbReference type="FunFam" id="3.40.50.720:FF:000084">
    <property type="entry name" value="Short-chain dehydrogenase reductase"/>
    <property type="match status" value="1"/>
</dbReference>
<keyword evidence="2" id="KW-0560">Oxidoreductase</keyword>
<dbReference type="Pfam" id="PF13561">
    <property type="entry name" value="adh_short_C2"/>
    <property type="match status" value="1"/>
</dbReference>
<dbReference type="PANTHER" id="PTHR24321">
    <property type="entry name" value="DEHYDROGENASES, SHORT CHAIN"/>
    <property type="match status" value="1"/>
</dbReference>
<evidence type="ECO:0000256" key="2">
    <source>
        <dbReference type="ARBA" id="ARBA00023002"/>
    </source>
</evidence>
<dbReference type="Proteomes" id="UP000286576">
    <property type="component" value="Unassembled WGS sequence"/>
</dbReference>
<evidence type="ECO:0000313" key="3">
    <source>
        <dbReference type="EMBL" id="RIV87967.1"/>
    </source>
</evidence>
<dbReference type="NCBIfam" id="NF005559">
    <property type="entry name" value="PRK07231.1"/>
    <property type="match status" value="1"/>
</dbReference>
<comment type="caution">
    <text evidence="3">The sequence shown here is derived from an EMBL/GenBank/DDBJ whole genome shotgun (WGS) entry which is preliminary data.</text>
</comment>